<evidence type="ECO:0000256" key="2">
    <source>
        <dbReference type="SAM" id="Phobius"/>
    </source>
</evidence>
<feature type="transmembrane region" description="Helical" evidence="2">
    <location>
        <begin position="205"/>
        <end position="225"/>
    </location>
</feature>
<organism evidence="4 5">
    <name type="scientific">Gemmobacter megaterium</name>
    <dbReference type="NCBI Taxonomy" id="1086013"/>
    <lineage>
        <taxon>Bacteria</taxon>
        <taxon>Pseudomonadati</taxon>
        <taxon>Pseudomonadota</taxon>
        <taxon>Alphaproteobacteria</taxon>
        <taxon>Rhodobacterales</taxon>
        <taxon>Paracoccaceae</taxon>
        <taxon>Gemmobacter</taxon>
    </lineage>
</organism>
<dbReference type="RefSeq" id="WP_076529724.1">
    <property type="nucleotide sequence ID" value="NZ_BMEH01000002.1"/>
</dbReference>
<feature type="region of interest" description="Disordered" evidence="1">
    <location>
        <begin position="101"/>
        <end position="164"/>
    </location>
</feature>
<reference evidence="4 5" key="1">
    <citation type="submission" date="2017-01" db="EMBL/GenBank/DDBJ databases">
        <authorList>
            <person name="Mah S.A."/>
            <person name="Swanson W.J."/>
            <person name="Moy G.W."/>
            <person name="Vacquier V.D."/>
        </authorList>
    </citation>
    <scope>NUCLEOTIDE SEQUENCE [LARGE SCALE GENOMIC DNA]</scope>
    <source>
        <strain evidence="4 5">DSM 26375</strain>
    </source>
</reference>
<sequence length="269" mass="29043">MRLICPNCDAQYEVDAALIPAEGRDVQCSACGHVWFQPPDMTEADEELVDLAVMADPPVVPEPEPEPEPDLGSAPEPDIEDPQVLRRHSLDESMLAVLREEAERETRARAEEAARAAARSLETQPELGLTDAEPSRLRIRPRAQDPDEGEATAEAPSAPSLSNRAARRELLPDIEAINSTLNASSASRRGEAAVHVPEPPELRRAGFRLGFGLMLLLAVLAWGLYAQAPAIVQAVPSAEPMLDAYVAVADQARLGLDALMQRALNSLGE</sequence>
<dbReference type="STRING" id="1086013.SAMN05421774_102553"/>
<dbReference type="Proteomes" id="UP000186141">
    <property type="component" value="Unassembled WGS sequence"/>
</dbReference>
<protein>
    <submittedName>
        <fullName evidence="4">MJ0042 family finger-like domain-containing protein</fullName>
    </submittedName>
</protein>
<keyword evidence="2" id="KW-0812">Transmembrane</keyword>
<accession>A0A1N7MAW0</accession>
<evidence type="ECO:0000259" key="3">
    <source>
        <dbReference type="Pfam" id="PF13717"/>
    </source>
</evidence>
<evidence type="ECO:0000256" key="1">
    <source>
        <dbReference type="SAM" id="MobiDB-lite"/>
    </source>
</evidence>
<dbReference type="Pfam" id="PF13717">
    <property type="entry name" value="Zn_ribbon_4"/>
    <property type="match status" value="1"/>
</dbReference>
<dbReference type="EMBL" id="FTOT01000002">
    <property type="protein sequence ID" value="SIS83255.1"/>
    <property type="molecule type" value="Genomic_DNA"/>
</dbReference>
<feature type="domain" description="Zinc finger/thioredoxin putative" evidence="3">
    <location>
        <begin position="1"/>
        <end position="36"/>
    </location>
</feature>
<keyword evidence="5" id="KW-1185">Reference proteome</keyword>
<feature type="region of interest" description="Disordered" evidence="1">
    <location>
        <begin position="57"/>
        <end position="80"/>
    </location>
</feature>
<proteinExistence type="predicted"/>
<dbReference type="InterPro" id="IPR011723">
    <property type="entry name" value="Znf/thioredoxin_put"/>
</dbReference>
<evidence type="ECO:0000313" key="5">
    <source>
        <dbReference type="Proteomes" id="UP000186141"/>
    </source>
</evidence>
<gene>
    <name evidence="4" type="ORF">SAMN05421774_102553</name>
</gene>
<keyword evidence="2" id="KW-0472">Membrane</keyword>
<dbReference type="AlphaFoldDB" id="A0A1N7MAW0"/>
<dbReference type="OrthoDB" id="7159357at2"/>
<feature type="compositionally biased region" description="Basic and acidic residues" evidence="1">
    <location>
        <begin position="101"/>
        <end position="114"/>
    </location>
</feature>
<name>A0A1N7MAW0_9RHOB</name>
<dbReference type="NCBIfam" id="TIGR02098">
    <property type="entry name" value="MJ0042_CXXC"/>
    <property type="match status" value="1"/>
</dbReference>
<evidence type="ECO:0000313" key="4">
    <source>
        <dbReference type="EMBL" id="SIS83255.1"/>
    </source>
</evidence>
<keyword evidence="2" id="KW-1133">Transmembrane helix</keyword>